<feature type="domain" description="Reverse transcriptase zinc-binding" evidence="1">
    <location>
        <begin position="85"/>
        <end position="169"/>
    </location>
</feature>
<gene>
    <name evidence="2" type="primary">gb14240</name>
    <name evidence="2" type="ORF">PR202_gb14240</name>
</gene>
<dbReference type="AlphaFoldDB" id="A0AAV5EV81"/>
<comment type="caution">
    <text evidence="2">The sequence shown here is derived from an EMBL/GenBank/DDBJ whole genome shotgun (WGS) entry which is preliminary data.</text>
</comment>
<reference evidence="2" key="2">
    <citation type="submission" date="2021-12" db="EMBL/GenBank/DDBJ databases">
        <title>Resequencing data analysis of finger millet.</title>
        <authorList>
            <person name="Hatakeyama M."/>
            <person name="Aluri S."/>
            <person name="Balachadran M.T."/>
            <person name="Sivarajan S.R."/>
            <person name="Poveda L."/>
            <person name="Shimizu-Inatsugi R."/>
            <person name="Schlapbach R."/>
            <person name="Sreeman S.M."/>
            <person name="Shimizu K.K."/>
        </authorList>
    </citation>
    <scope>NUCLEOTIDE SEQUENCE</scope>
</reference>
<keyword evidence="3" id="KW-1185">Reference proteome</keyword>
<organism evidence="2 3">
    <name type="scientific">Eleusine coracana subsp. coracana</name>
    <dbReference type="NCBI Taxonomy" id="191504"/>
    <lineage>
        <taxon>Eukaryota</taxon>
        <taxon>Viridiplantae</taxon>
        <taxon>Streptophyta</taxon>
        <taxon>Embryophyta</taxon>
        <taxon>Tracheophyta</taxon>
        <taxon>Spermatophyta</taxon>
        <taxon>Magnoliopsida</taxon>
        <taxon>Liliopsida</taxon>
        <taxon>Poales</taxon>
        <taxon>Poaceae</taxon>
        <taxon>PACMAD clade</taxon>
        <taxon>Chloridoideae</taxon>
        <taxon>Cynodonteae</taxon>
        <taxon>Eleusininae</taxon>
        <taxon>Eleusine</taxon>
    </lineage>
</organism>
<reference evidence="2" key="1">
    <citation type="journal article" date="2018" name="DNA Res.">
        <title>Multiple hybrid de novo genome assembly of finger millet, an orphan allotetraploid crop.</title>
        <authorList>
            <person name="Hatakeyama M."/>
            <person name="Aluri S."/>
            <person name="Balachadran M.T."/>
            <person name="Sivarajan S.R."/>
            <person name="Patrignani A."/>
            <person name="Gruter S."/>
            <person name="Poveda L."/>
            <person name="Shimizu-Inatsugi R."/>
            <person name="Baeten J."/>
            <person name="Francoijs K.J."/>
            <person name="Nataraja K.N."/>
            <person name="Reddy Y.A.N."/>
            <person name="Phadnis S."/>
            <person name="Ravikumar R.L."/>
            <person name="Schlapbach R."/>
            <person name="Sreeman S.M."/>
            <person name="Shimizu K.K."/>
        </authorList>
    </citation>
    <scope>NUCLEOTIDE SEQUENCE</scope>
</reference>
<dbReference type="Pfam" id="PF13966">
    <property type="entry name" value="zf-RVT"/>
    <property type="match status" value="1"/>
</dbReference>
<sequence length="243" mass="28284">MSSWLNGAYPAGLFPTLHKHSKRKNRTVAEAMLNDNWIRDIAHDLTVHLLHEYFLLWDLIEEVGYCALNTESDMLTWTLTTDGQYSASLAYRMQFEGGTPSTYPVKIWKVWAPPRCNFFMWLLAQNKVWTADRLQQRQWPNEYFCQYCFRNLETAGHLFKECPITRSIWTAVASWTSLGDFRPNTWAEKTSIGRSFDEVTPSGTSPIARGTRSLIILVIWSIWRERNNRFFSAQGEDSDTNHS</sequence>
<accession>A0AAV5EV81</accession>
<dbReference type="InterPro" id="IPR026960">
    <property type="entry name" value="RVT-Znf"/>
</dbReference>
<protein>
    <recommendedName>
        <fullName evidence="1">Reverse transcriptase zinc-binding domain-containing protein</fullName>
    </recommendedName>
</protein>
<evidence type="ECO:0000313" key="3">
    <source>
        <dbReference type="Proteomes" id="UP001054889"/>
    </source>
</evidence>
<name>A0AAV5EV81_ELECO</name>
<proteinExistence type="predicted"/>
<evidence type="ECO:0000259" key="1">
    <source>
        <dbReference type="Pfam" id="PF13966"/>
    </source>
</evidence>
<dbReference type="EMBL" id="BQKI01000079">
    <property type="protein sequence ID" value="GJN26317.1"/>
    <property type="molecule type" value="Genomic_DNA"/>
</dbReference>
<evidence type="ECO:0000313" key="2">
    <source>
        <dbReference type="EMBL" id="GJN26317.1"/>
    </source>
</evidence>
<dbReference type="Proteomes" id="UP001054889">
    <property type="component" value="Unassembled WGS sequence"/>
</dbReference>